<protein>
    <submittedName>
        <fullName evidence="6">Glycosyl transferase family 2</fullName>
    </submittedName>
</protein>
<keyword evidence="4 6" id="KW-0808">Transferase</keyword>
<reference evidence="6" key="1">
    <citation type="submission" date="2019-11" db="EMBL/GenBank/DDBJ databases">
        <authorList>
            <person name="Feng L."/>
        </authorList>
    </citation>
    <scope>NUCLEOTIDE SEQUENCE</scope>
    <source>
        <strain evidence="6">AhadrusLFYP4</strain>
    </source>
</reference>
<evidence type="ECO:0000256" key="1">
    <source>
        <dbReference type="ARBA" id="ARBA00004776"/>
    </source>
</evidence>
<dbReference type="GO" id="GO:0016757">
    <property type="term" value="F:glycosyltransferase activity"/>
    <property type="evidence" value="ECO:0007669"/>
    <property type="project" value="UniProtKB-KW"/>
</dbReference>
<sequence length="315" mass="36721">MCNKNKVFAAGIVSYNPDIKRFKENIDSILSQVDKLIIIENGSKDSEEIIKIIKSYDENRIKLVVNSKNMGIAKALNQIMVCAEKANYEWVITLDQDSVCPENLVKEYSKYIEEDNVAIICPQIQDRRRKYLELEETEGVSEIDMCITSASCTNVKIWRAVKGFDSKLFIDLVDNEYCKKIRLYGYKILRLNYLILNHEFGEIEPKNTWTAKMFIKLSKMLHKENIGKLSYKKKVYPLRVYYTCRNVLYLNKKYKNYGIIGYEENYHCHNFGGFIICFVLPSILRADKKIEVLRAAIKGIRDGRGLARKTEVWVK</sequence>
<dbReference type="InterPro" id="IPR029044">
    <property type="entry name" value="Nucleotide-diphossugar_trans"/>
</dbReference>
<comment type="pathway">
    <text evidence="1">Cell wall biogenesis; cell wall polysaccharide biosynthesis.</text>
</comment>
<evidence type="ECO:0000256" key="2">
    <source>
        <dbReference type="ARBA" id="ARBA00006739"/>
    </source>
</evidence>
<dbReference type="Gene3D" id="3.90.550.10">
    <property type="entry name" value="Spore Coat Polysaccharide Biosynthesis Protein SpsA, Chain A"/>
    <property type="match status" value="1"/>
</dbReference>
<evidence type="ECO:0000259" key="5">
    <source>
        <dbReference type="Pfam" id="PF00535"/>
    </source>
</evidence>
<accession>A0A6N2SZ33</accession>
<organism evidence="6">
    <name type="scientific">Anaerostipes hadrus</name>
    <dbReference type="NCBI Taxonomy" id="649756"/>
    <lineage>
        <taxon>Bacteria</taxon>
        <taxon>Bacillati</taxon>
        <taxon>Bacillota</taxon>
        <taxon>Clostridia</taxon>
        <taxon>Lachnospirales</taxon>
        <taxon>Lachnospiraceae</taxon>
        <taxon>Anaerostipes</taxon>
    </lineage>
</organism>
<dbReference type="AlphaFoldDB" id="A0A6N2SZ33"/>
<evidence type="ECO:0000313" key="6">
    <source>
        <dbReference type="EMBL" id="VYS98426.1"/>
    </source>
</evidence>
<dbReference type="PANTHER" id="PTHR43179">
    <property type="entry name" value="RHAMNOSYLTRANSFERASE WBBL"/>
    <property type="match status" value="1"/>
</dbReference>
<dbReference type="PANTHER" id="PTHR43179:SF12">
    <property type="entry name" value="GALACTOFURANOSYLTRANSFERASE GLFT2"/>
    <property type="match status" value="1"/>
</dbReference>
<evidence type="ECO:0000256" key="4">
    <source>
        <dbReference type="ARBA" id="ARBA00022679"/>
    </source>
</evidence>
<evidence type="ECO:0000256" key="3">
    <source>
        <dbReference type="ARBA" id="ARBA00022676"/>
    </source>
</evidence>
<name>A0A6N2SZ33_ANAHA</name>
<dbReference type="EMBL" id="CACRSX010000024">
    <property type="protein sequence ID" value="VYS98426.1"/>
    <property type="molecule type" value="Genomic_DNA"/>
</dbReference>
<dbReference type="SUPFAM" id="SSF53448">
    <property type="entry name" value="Nucleotide-diphospho-sugar transferases"/>
    <property type="match status" value="1"/>
</dbReference>
<dbReference type="InterPro" id="IPR001173">
    <property type="entry name" value="Glyco_trans_2-like"/>
</dbReference>
<gene>
    <name evidence="6" type="ORF">AHLFYP4_01155</name>
</gene>
<dbReference type="RefSeq" id="WP_156723302.1">
    <property type="nucleotide sequence ID" value="NZ_CACRSX010000024.1"/>
</dbReference>
<comment type="similarity">
    <text evidence="2">Belongs to the glycosyltransferase 2 family.</text>
</comment>
<proteinExistence type="inferred from homology"/>
<feature type="domain" description="Glycosyltransferase 2-like" evidence="5">
    <location>
        <begin position="12"/>
        <end position="135"/>
    </location>
</feature>
<dbReference type="Pfam" id="PF00535">
    <property type="entry name" value="Glycos_transf_2"/>
    <property type="match status" value="1"/>
</dbReference>
<keyword evidence="3" id="KW-0328">Glycosyltransferase</keyword>
<dbReference type="CDD" id="cd02526">
    <property type="entry name" value="GT2_RfbF_like"/>
    <property type="match status" value="1"/>
</dbReference>